<evidence type="ECO:0000313" key="12">
    <source>
        <dbReference type="EMBL" id="TRY70657.1"/>
    </source>
</evidence>
<evidence type="ECO:0000256" key="10">
    <source>
        <dbReference type="RuleBase" id="RU366032"/>
    </source>
</evidence>
<proteinExistence type="inferred from homology"/>
<keyword evidence="9 10" id="KW-0496">Mitochondrion</keyword>
<evidence type="ECO:0000256" key="7">
    <source>
        <dbReference type="ARBA" id="ARBA00022840"/>
    </source>
</evidence>
<dbReference type="InterPro" id="IPR018955">
    <property type="entry name" value="BCDHK/PDK_N"/>
</dbReference>
<dbReference type="Proteomes" id="UP000318571">
    <property type="component" value="Chromosome 9"/>
</dbReference>
<dbReference type="SUPFAM" id="SSF55874">
    <property type="entry name" value="ATPase domain of HSP90 chaperone/DNA topoisomerase II/histidine kinase"/>
    <property type="match status" value="1"/>
</dbReference>
<dbReference type="EC" id="2.7.11.-" evidence="10"/>
<evidence type="ECO:0000256" key="1">
    <source>
        <dbReference type="ARBA" id="ARBA00004305"/>
    </source>
</evidence>
<dbReference type="Pfam" id="PF10436">
    <property type="entry name" value="BCDHK_Adom3"/>
    <property type="match status" value="1"/>
</dbReference>
<dbReference type="InterPro" id="IPR004358">
    <property type="entry name" value="Sig_transdc_His_kin-like_C"/>
</dbReference>
<evidence type="ECO:0000256" key="2">
    <source>
        <dbReference type="ARBA" id="ARBA00006155"/>
    </source>
</evidence>
<dbReference type="InterPro" id="IPR036784">
    <property type="entry name" value="AK/P_DHK_N_sf"/>
</dbReference>
<dbReference type="OrthoDB" id="3264224at2759"/>
<dbReference type="InterPro" id="IPR039028">
    <property type="entry name" value="BCKD/PDK"/>
</dbReference>
<dbReference type="InterPro" id="IPR003594">
    <property type="entry name" value="HATPase_dom"/>
</dbReference>
<sequence length="463" mass="52156">MSPVSSHMVKLGKGCFNSPLLEQAWVLCGIRGIHHGEPNNHVHLTHRNGNKDGGTSEMHWNGQPNAIRQGNNINGKRWLNYNPSSKPTPSSIRERNITVASYYNQTAIDKAAAQHSVRLAPATIMYSGSQSTHHNVMRSAQYLHKELPIRIAHRISGIRSLPFIVGCNPTILSVHELYIRAFHILNDFPEIVTSEDEEKYSQVVKDLLDDHKDVVSLLAEGFRESRRHIEDEELVSRYLDRNLTSRLGIRMLATHHLHLKEKKDGHVGIVNVNMTLKNVIQRWITFVQQITEDRYGFAPAVKISGHISARFPYIEMPLDYILPELLKNAFRATIESHPGVKGAALPPVNVIIANNETDFIVKISDRGAGIPHDQVNKVVQYNFSTAEKSTDSLIKDDIFGNFMETMNRTTSGPMHGFGFGLPTSRAYAEYLGGSLQIYSMQGLGTDVYLRLKHFNARDTPFRI</sequence>
<evidence type="ECO:0000256" key="3">
    <source>
        <dbReference type="ARBA" id="ARBA00022553"/>
    </source>
</evidence>
<keyword evidence="8" id="KW-0809">Transit peptide</keyword>
<evidence type="ECO:0000256" key="9">
    <source>
        <dbReference type="ARBA" id="ARBA00023128"/>
    </source>
</evidence>
<protein>
    <recommendedName>
        <fullName evidence="10">Protein-serine/threonine kinase</fullName>
        <ecNumber evidence="10">2.7.11.-</ecNumber>
    </recommendedName>
</protein>
<evidence type="ECO:0000256" key="8">
    <source>
        <dbReference type="ARBA" id="ARBA00022946"/>
    </source>
</evidence>
<keyword evidence="5 10" id="KW-0547">Nucleotide-binding</keyword>
<gene>
    <name evidence="12" type="ORF">TCAL_02866</name>
</gene>
<keyword evidence="4 10" id="KW-0808">Transferase</keyword>
<dbReference type="Pfam" id="PF02518">
    <property type="entry name" value="HATPase_c"/>
    <property type="match status" value="1"/>
</dbReference>
<dbReference type="GO" id="GO:0005759">
    <property type="term" value="C:mitochondrial matrix"/>
    <property type="evidence" value="ECO:0007669"/>
    <property type="project" value="UniProtKB-SubCell"/>
</dbReference>
<evidence type="ECO:0000256" key="5">
    <source>
        <dbReference type="ARBA" id="ARBA00022741"/>
    </source>
</evidence>
<dbReference type="EMBL" id="VCGU01000009">
    <property type="protein sequence ID" value="TRY70657.1"/>
    <property type="molecule type" value="Genomic_DNA"/>
</dbReference>
<dbReference type="SMART" id="SM00387">
    <property type="entry name" value="HATPase_c"/>
    <property type="match status" value="1"/>
</dbReference>
<keyword evidence="3" id="KW-0597">Phosphoprotein</keyword>
<comment type="similarity">
    <text evidence="2 10">Belongs to the PDK/BCKDK protein kinase family.</text>
</comment>
<evidence type="ECO:0000256" key="4">
    <source>
        <dbReference type="ARBA" id="ARBA00022679"/>
    </source>
</evidence>
<dbReference type="OMA" id="WSYPPSA"/>
<keyword evidence="6 10" id="KW-0418">Kinase</keyword>
<dbReference type="AlphaFoldDB" id="A0A553NZ07"/>
<dbReference type="PRINTS" id="PR00344">
    <property type="entry name" value="BCTRLSENSOR"/>
</dbReference>
<dbReference type="InterPro" id="IPR036890">
    <property type="entry name" value="HATPase_C_sf"/>
</dbReference>
<organism evidence="12 13">
    <name type="scientific">Tigriopus californicus</name>
    <name type="common">Marine copepod</name>
    <dbReference type="NCBI Taxonomy" id="6832"/>
    <lineage>
        <taxon>Eukaryota</taxon>
        <taxon>Metazoa</taxon>
        <taxon>Ecdysozoa</taxon>
        <taxon>Arthropoda</taxon>
        <taxon>Crustacea</taxon>
        <taxon>Multicrustacea</taxon>
        <taxon>Hexanauplia</taxon>
        <taxon>Copepoda</taxon>
        <taxon>Harpacticoida</taxon>
        <taxon>Harpacticidae</taxon>
        <taxon>Tigriopus</taxon>
    </lineage>
</organism>
<keyword evidence="7 10" id="KW-0067">ATP-binding</keyword>
<evidence type="ECO:0000259" key="11">
    <source>
        <dbReference type="PROSITE" id="PS50109"/>
    </source>
</evidence>
<dbReference type="GO" id="GO:0010906">
    <property type="term" value="P:regulation of glucose metabolic process"/>
    <property type="evidence" value="ECO:0007669"/>
    <property type="project" value="TreeGrafter"/>
</dbReference>
<dbReference type="PROSITE" id="PS50109">
    <property type="entry name" value="HIS_KIN"/>
    <property type="match status" value="1"/>
</dbReference>
<dbReference type="CDD" id="cd16929">
    <property type="entry name" value="HATPase_PDK-like"/>
    <property type="match status" value="1"/>
</dbReference>
<feature type="domain" description="Histidine kinase" evidence="11">
    <location>
        <begin position="318"/>
        <end position="455"/>
    </location>
</feature>
<evidence type="ECO:0000313" key="13">
    <source>
        <dbReference type="Proteomes" id="UP000318571"/>
    </source>
</evidence>
<dbReference type="PANTHER" id="PTHR11947:SF20">
    <property type="entry name" value="[3-METHYL-2-OXOBUTANOATE DEHYDROGENASE [LIPOAMIDE]] KINASE, MITOCHONDRIAL"/>
    <property type="match status" value="1"/>
</dbReference>
<dbReference type="Gene3D" id="3.30.565.10">
    <property type="entry name" value="Histidine kinase-like ATPase, C-terminal domain"/>
    <property type="match status" value="1"/>
</dbReference>
<dbReference type="Gene3D" id="1.20.140.20">
    <property type="entry name" value="Alpha-ketoacid/pyruvate dehydrogenase kinase, N-terminal domain"/>
    <property type="match status" value="1"/>
</dbReference>
<evidence type="ECO:0000256" key="6">
    <source>
        <dbReference type="ARBA" id="ARBA00022777"/>
    </source>
</evidence>
<comment type="subcellular location">
    <subcellularLocation>
        <location evidence="1 10">Mitochondrion matrix</location>
    </subcellularLocation>
</comment>
<dbReference type="GO" id="GO:0005524">
    <property type="term" value="F:ATP binding"/>
    <property type="evidence" value="ECO:0007669"/>
    <property type="project" value="UniProtKB-UniRule"/>
</dbReference>
<keyword evidence="13" id="KW-1185">Reference proteome</keyword>
<dbReference type="PANTHER" id="PTHR11947">
    <property type="entry name" value="PYRUVATE DEHYDROGENASE KINASE"/>
    <property type="match status" value="1"/>
</dbReference>
<dbReference type="GO" id="GO:0004740">
    <property type="term" value="F:pyruvate dehydrogenase (acetyl-transferring) kinase activity"/>
    <property type="evidence" value="ECO:0007669"/>
    <property type="project" value="TreeGrafter"/>
</dbReference>
<dbReference type="InterPro" id="IPR005467">
    <property type="entry name" value="His_kinase_dom"/>
</dbReference>
<dbReference type="STRING" id="6832.A0A553NZ07"/>
<name>A0A553NZ07_TIGCA</name>
<accession>A0A553NZ07</accession>
<comment type="caution">
    <text evidence="12">The sequence shown here is derived from an EMBL/GenBank/DDBJ whole genome shotgun (WGS) entry which is preliminary data.</text>
</comment>
<reference evidence="12 13" key="1">
    <citation type="journal article" date="2018" name="Nat. Ecol. Evol.">
        <title>Genomic signatures of mitonuclear coevolution across populations of Tigriopus californicus.</title>
        <authorList>
            <person name="Barreto F.S."/>
            <person name="Watson E.T."/>
            <person name="Lima T.G."/>
            <person name="Willett C.S."/>
            <person name="Edmands S."/>
            <person name="Li W."/>
            <person name="Burton R.S."/>
        </authorList>
    </citation>
    <scope>NUCLEOTIDE SEQUENCE [LARGE SCALE GENOMIC DNA]</scope>
    <source>
        <strain evidence="12 13">San Diego</strain>
    </source>
</reference>
<dbReference type="SUPFAM" id="SSF69012">
    <property type="entry name" value="alpha-ketoacid dehydrogenase kinase, N-terminal domain"/>
    <property type="match status" value="1"/>
</dbReference>